<comment type="caution">
    <text evidence="1">The sequence shown here is derived from an EMBL/GenBank/DDBJ whole genome shotgun (WGS) entry which is preliminary data.</text>
</comment>
<dbReference type="AlphaFoldDB" id="K2BCU6"/>
<sequence length="50" mass="5874">MSKEKKLPFGFGHNEDFKGFDWMITATTADWLKKSNKTPDKIKKILDKEE</sequence>
<evidence type="ECO:0000313" key="1">
    <source>
        <dbReference type="EMBL" id="EKD66588.1"/>
    </source>
</evidence>
<reference evidence="1" key="1">
    <citation type="journal article" date="2012" name="Science">
        <title>Fermentation, hydrogen, and sulfur metabolism in multiple uncultivated bacterial phyla.</title>
        <authorList>
            <person name="Wrighton K.C."/>
            <person name="Thomas B.C."/>
            <person name="Sharon I."/>
            <person name="Miller C.S."/>
            <person name="Castelle C.J."/>
            <person name="VerBerkmoes N.C."/>
            <person name="Wilkins M.J."/>
            <person name="Hettich R.L."/>
            <person name="Lipton M.S."/>
            <person name="Williams K.H."/>
            <person name="Long P.E."/>
            <person name="Banfield J.F."/>
        </authorList>
    </citation>
    <scope>NUCLEOTIDE SEQUENCE [LARGE SCALE GENOMIC DNA]</scope>
</reference>
<name>K2BCU6_9BACT</name>
<accession>K2BCU6</accession>
<organism evidence="1">
    <name type="scientific">uncultured bacterium</name>
    <name type="common">gcode 4</name>
    <dbReference type="NCBI Taxonomy" id="1234023"/>
    <lineage>
        <taxon>Bacteria</taxon>
        <taxon>environmental samples</taxon>
    </lineage>
</organism>
<dbReference type="EMBL" id="AMFJ01021615">
    <property type="protein sequence ID" value="EKD66588.1"/>
    <property type="molecule type" value="Genomic_DNA"/>
</dbReference>
<proteinExistence type="predicted"/>
<protein>
    <submittedName>
        <fullName evidence="1">Uncharacterized protein</fullName>
    </submittedName>
</protein>
<gene>
    <name evidence="1" type="ORF">ACD_49C00029G0016</name>
</gene>